<gene>
    <name evidence="3" type="ORF">SAMN05216352_10262</name>
</gene>
<accession>A0A1G8E3W4</accession>
<evidence type="ECO:0000256" key="1">
    <source>
        <dbReference type="ARBA" id="ARBA00022801"/>
    </source>
</evidence>
<evidence type="ECO:0000259" key="2">
    <source>
        <dbReference type="Pfam" id="PF01738"/>
    </source>
</evidence>
<evidence type="ECO:0000313" key="4">
    <source>
        <dbReference type="Proteomes" id="UP000199017"/>
    </source>
</evidence>
<feature type="domain" description="Dienelactone hydrolase" evidence="2">
    <location>
        <begin position="23"/>
        <end position="273"/>
    </location>
</feature>
<dbReference type="Proteomes" id="UP000199017">
    <property type="component" value="Unassembled WGS sequence"/>
</dbReference>
<protein>
    <submittedName>
        <fullName evidence="3">Dienelactone hydrolase family protein</fullName>
    </submittedName>
</protein>
<dbReference type="STRING" id="930129.SAMN05216352_10262"/>
<keyword evidence="4" id="KW-1185">Reference proteome</keyword>
<reference evidence="3 4" key="1">
    <citation type="submission" date="2016-10" db="EMBL/GenBank/DDBJ databases">
        <authorList>
            <person name="de Groot N.N."/>
        </authorList>
    </citation>
    <scope>NUCLEOTIDE SEQUENCE [LARGE SCALE GENOMIC DNA]</scope>
    <source>
        <strain evidence="4">P4B,CCM 7963,CECT 7998,DSM 25260,IBRC-M 10614,KCTC 13821</strain>
    </source>
</reference>
<evidence type="ECO:0000313" key="3">
    <source>
        <dbReference type="EMBL" id="SDH64636.1"/>
    </source>
</evidence>
<dbReference type="Gene3D" id="3.40.50.1820">
    <property type="entry name" value="alpha/beta hydrolase"/>
    <property type="match status" value="1"/>
</dbReference>
<dbReference type="RefSeq" id="WP_091580926.1">
    <property type="nucleotide sequence ID" value="NZ_FNDU01000002.1"/>
</dbReference>
<dbReference type="PANTHER" id="PTHR22946">
    <property type="entry name" value="DIENELACTONE HYDROLASE DOMAIN-CONTAINING PROTEIN-RELATED"/>
    <property type="match status" value="1"/>
</dbReference>
<organism evidence="3 4">
    <name type="scientific">Alteribacillus bidgolensis</name>
    <dbReference type="NCBI Taxonomy" id="930129"/>
    <lineage>
        <taxon>Bacteria</taxon>
        <taxon>Bacillati</taxon>
        <taxon>Bacillota</taxon>
        <taxon>Bacilli</taxon>
        <taxon>Bacillales</taxon>
        <taxon>Bacillaceae</taxon>
        <taxon>Alteribacillus</taxon>
    </lineage>
</organism>
<dbReference type="EMBL" id="FNDU01000002">
    <property type="protein sequence ID" value="SDH64636.1"/>
    <property type="molecule type" value="Genomic_DNA"/>
</dbReference>
<dbReference type="AlphaFoldDB" id="A0A1G8E3W4"/>
<dbReference type="InterPro" id="IPR029058">
    <property type="entry name" value="AB_hydrolase_fold"/>
</dbReference>
<sequence length="282" mass="31685">MSSGTIENQPFTISMENDLHLRGNVHAPKERSKKPVVIICHGFKGFKDWNFFPYLADELANAGFYAVRFNFSHSGVNEKDFDELDKFAVNTYSREQADLAVLFEHMKEEKLPFSKQFDLNQIGVLGHSRGGANAILFAAEHPEEAKAVVTWNGVSDVDFFGDDLKKDIRENGVGYIANQRTNQNMPLKADILDDMETNKDRFHLLTHLEALKAPVRIVQGDADGEWLVKGADKMEKTSSRHSLALIQGANHTFNAGHPLTETTPQLDEAVKETTSHFQNLLK</sequence>
<keyword evidence="1 3" id="KW-0378">Hydrolase</keyword>
<proteinExistence type="predicted"/>
<dbReference type="PANTHER" id="PTHR22946:SF9">
    <property type="entry name" value="POLYKETIDE TRANSFERASE AF380"/>
    <property type="match status" value="1"/>
</dbReference>
<dbReference type="SUPFAM" id="SSF53474">
    <property type="entry name" value="alpha/beta-Hydrolases"/>
    <property type="match status" value="1"/>
</dbReference>
<name>A0A1G8E3W4_9BACI</name>
<dbReference type="InterPro" id="IPR050261">
    <property type="entry name" value="FrsA_esterase"/>
</dbReference>
<dbReference type="GO" id="GO:0052689">
    <property type="term" value="F:carboxylic ester hydrolase activity"/>
    <property type="evidence" value="ECO:0007669"/>
    <property type="project" value="UniProtKB-ARBA"/>
</dbReference>
<dbReference type="OrthoDB" id="9812921at2"/>
<dbReference type="InterPro" id="IPR002925">
    <property type="entry name" value="Dienelactn_hydro"/>
</dbReference>
<dbReference type="Pfam" id="PF01738">
    <property type="entry name" value="DLH"/>
    <property type="match status" value="1"/>
</dbReference>